<dbReference type="InterPro" id="IPR006501">
    <property type="entry name" value="Pectinesterase_inhib_dom"/>
</dbReference>
<gene>
    <name evidence="5" type="ORF">SLEP1_g42230</name>
</gene>
<comment type="caution">
    <text evidence="5">The sequence shown here is derived from an EMBL/GenBank/DDBJ whole genome shotgun (WGS) entry which is preliminary data.</text>
</comment>
<evidence type="ECO:0000313" key="5">
    <source>
        <dbReference type="EMBL" id="GKV33770.1"/>
    </source>
</evidence>
<dbReference type="GO" id="GO:0004857">
    <property type="term" value="F:enzyme inhibitor activity"/>
    <property type="evidence" value="ECO:0007669"/>
    <property type="project" value="InterPro"/>
</dbReference>
<protein>
    <recommendedName>
        <fullName evidence="4">Pectinesterase inhibitor domain-containing protein</fullName>
    </recommendedName>
</protein>
<dbReference type="AlphaFoldDB" id="A0AAV5L990"/>
<dbReference type="CDD" id="cd15798">
    <property type="entry name" value="PMEI-like_3"/>
    <property type="match status" value="1"/>
</dbReference>
<name>A0AAV5L990_9ROSI</name>
<accession>A0AAV5L990</accession>
<evidence type="ECO:0000313" key="6">
    <source>
        <dbReference type="Proteomes" id="UP001054252"/>
    </source>
</evidence>
<feature type="signal peptide" evidence="3">
    <location>
        <begin position="1"/>
        <end position="29"/>
    </location>
</feature>
<feature type="chain" id="PRO_5043977721" description="Pectinesterase inhibitor domain-containing protein" evidence="3">
    <location>
        <begin position="30"/>
        <end position="204"/>
    </location>
</feature>
<dbReference type="InterPro" id="IPR035513">
    <property type="entry name" value="Invertase/methylesterase_inhib"/>
</dbReference>
<feature type="domain" description="Pectinesterase inhibitor" evidence="4">
    <location>
        <begin position="42"/>
        <end position="198"/>
    </location>
</feature>
<dbReference type="NCBIfam" id="TIGR01614">
    <property type="entry name" value="PME_inhib"/>
    <property type="match status" value="1"/>
</dbReference>
<dbReference type="SUPFAM" id="SSF101148">
    <property type="entry name" value="Plant invertase/pectin methylesterase inhibitor"/>
    <property type="match status" value="1"/>
</dbReference>
<dbReference type="Gene3D" id="1.20.140.40">
    <property type="entry name" value="Invertase/pectin methylesterase inhibitor family protein"/>
    <property type="match status" value="1"/>
</dbReference>
<evidence type="ECO:0000256" key="2">
    <source>
        <dbReference type="ARBA" id="ARBA00038471"/>
    </source>
</evidence>
<evidence type="ECO:0000256" key="1">
    <source>
        <dbReference type="ARBA" id="ARBA00022729"/>
    </source>
</evidence>
<dbReference type="InterPro" id="IPR051955">
    <property type="entry name" value="PME_Inhibitor"/>
</dbReference>
<keyword evidence="1 3" id="KW-0732">Signal</keyword>
<organism evidence="5 6">
    <name type="scientific">Rubroshorea leprosula</name>
    <dbReference type="NCBI Taxonomy" id="152421"/>
    <lineage>
        <taxon>Eukaryota</taxon>
        <taxon>Viridiplantae</taxon>
        <taxon>Streptophyta</taxon>
        <taxon>Embryophyta</taxon>
        <taxon>Tracheophyta</taxon>
        <taxon>Spermatophyta</taxon>
        <taxon>Magnoliopsida</taxon>
        <taxon>eudicotyledons</taxon>
        <taxon>Gunneridae</taxon>
        <taxon>Pentapetalae</taxon>
        <taxon>rosids</taxon>
        <taxon>malvids</taxon>
        <taxon>Malvales</taxon>
        <taxon>Dipterocarpaceae</taxon>
        <taxon>Rubroshorea</taxon>
    </lineage>
</organism>
<proteinExistence type="inferred from homology"/>
<evidence type="ECO:0000256" key="3">
    <source>
        <dbReference type="SAM" id="SignalP"/>
    </source>
</evidence>
<comment type="similarity">
    <text evidence="2">Belongs to the PMEI family.</text>
</comment>
<dbReference type="Proteomes" id="UP001054252">
    <property type="component" value="Unassembled WGS sequence"/>
</dbReference>
<dbReference type="PANTHER" id="PTHR31080:SF15">
    <property type="entry name" value="INVERTASE"/>
    <property type="match status" value="1"/>
</dbReference>
<evidence type="ECO:0000259" key="4">
    <source>
        <dbReference type="SMART" id="SM00856"/>
    </source>
</evidence>
<keyword evidence="6" id="KW-1185">Reference proteome</keyword>
<reference evidence="5 6" key="1">
    <citation type="journal article" date="2021" name="Commun. Biol.">
        <title>The genome of Shorea leprosula (Dipterocarpaceae) highlights the ecological relevance of drought in aseasonal tropical rainforests.</title>
        <authorList>
            <person name="Ng K.K.S."/>
            <person name="Kobayashi M.J."/>
            <person name="Fawcett J.A."/>
            <person name="Hatakeyama M."/>
            <person name="Paape T."/>
            <person name="Ng C.H."/>
            <person name="Ang C.C."/>
            <person name="Tnah L.H."/>
            <person name="Lee C.T."/>
            <person name="Nishiyama T."/>
            <person name="Sese J."/>
            <person name="O'Brien M.J."/>
            <person name="Copetti D."/>
            <person name="Mohd Noor M.I."/>
            <person name="Ong R.C."/>
            <person name="Putra M."/>
            <person name="Sireger I.Z."/>
            <person name="Indrioko S."/>
            <person name="Kosugi Y."/>
            <person name="Izuno A."/>
            <person name="Isagi Y."/>
            <person name="Lee S.L."/>
            <person name="Shimizu K.K."/>
        </authorList>
    </citation>
    <scope>NUCLEOTIDE SEQUENCE [LARGE SCALE GENOMIC DNA]</scope>
    <source>
        <strain evidence="5">214</strain>
    </source>
</reference>
<dbReference type="EMBL" id="BPVZ01000102">
    <property type="protein sequence ID" value="GKV33770.1"/>
    <property type="molecule type" value="Genomic_DNA"/>
</dbReference>
<dbReference type="PANTHER" id="PTHR31080">
    <property type="entry name" value="PECTINESTERASE INHIBITOR-LIKE"/>
    <property type="match status" value="1"/>
</dbReference>
<dbReference type="Pfam" id="PF04043">
    <property type="entry name" value="PMEI"/>
    <property type="match status" value="1"/>
</dbReference>
<dbReference type="SMART" id="SM00856">
    <property type="entry name" value="PMEI"/>
    <property type="match status" value="1"/>
</dbReference>
<sequence>MEAKGVSIFSIFSFSILLVLMPNMELVSATVTTTKSSSTTTSYKYYVKTACNSTMYPKECYKSLSSYASTIQANPDKLCTAAITVTLKAARNASAVIAYLSKLQGLSPSDAAIIKECAENVNDSLDELKDSLKAMENSRGSDRKFQLANVKTWASAALTDDSTCTDDVDDKKVSNMVKNTMNKSIKYLARLTSNLLALMNSLDS</sequence>